<feature type="chain" id="PRO_5019346063" evidence="5">
    <location>
        <begin position="20"/>
        <end position="241"/>
    </location>
</feature>
<dbReference type="GO" id="GO:0004650">
    <property type="term" value="F:polygalacturonase activity"/>
    <property type="evidence" value="ECO:0007669"/>
    <property type="project" value="InterPro"/>
</dbReference>
<dbReference type="RefSeq" id="WP_120260192.1">
    <property type="nucleotide sequence ID" value="NZ_RAPY01000003.1"/>
</dbReference>
<feature type="signal peptide" evidence="5">
    <location>
        <begin position="1"/>
        <end position="19"/>
    </location>
</feature>
<comment type="caution">
    <text evidence="6">The sequence shown here is derived from an EMBL/GenBank/DDBJ whole genome shotgun (WGS) entry which is preliminary data.</text>
</comment>
<dbReference type="Gene3D" id="2.160.20.10">
    <property type="entry name" value="Single-stranded right-handed beta-helix, Pectin lyase-like"/>
    <property type="match status" value="1"/>
</dbReference>
<dbReference type="Pfam" id="PF00295">
    <property type="entry name" value="Glyco_hydro_28"/>
    <property type="match status" value="1"/>
</dbReference>
<protein>
    <submittedName>
        <fullName evidence="6">Glycosyl hydrolase family 28</fullName>
    </submittedName>
</protein>
<proteinExistence type="inferred from homology"/>
<keyword evidence="2 4" id="KW-0378">Hydrolase</keyword>
<dbReference type="PANTHER" id="PTHR31339">
    <property type="entry name" value="PECTIN LYASE-RELATED"/>
    <property type="match status" value="1"/>
</dbReference>
<evidence type="ECO:0000256" key="5">
    <source>
        <dbReference type="SAM" id="SignalP"/>
    </source>
</evidence>
<keyword evidence="5" id="KW-0732">Signal</keyword>
<dbReference type="EMBL" id="RAPY01000003">
    <property type="protein sequence ID" value="RKE49329.1"/>
    <property type="molecule type" value="Genomic_DNA"/>
</dbReference>
<dbReference type="GO" id="GO:0005975">
    <property type="term" value="P:carbohydrate metabolic process"/>
    <property type="evidence" value="ECO:0007669"/>
    <property type="project" value="InterPro"/>
</dbReference>
<evidence type="ECO:0000256" key="1">
    <source>
        <dbReference type="ARBA" id="ARBA00008834"/>
    </source>
</evidence>
<dbReference type="PANTHER" id="PTHR31339:SF9">
    <property type="entry name" value="PLASMIN AND FIBRONECTIN-BINDING PROTEIN A"/>
    <property type="match status" value="1"/>
</dbReference>
<name>A0A420AXQ1_SPHD1</name>
<dbReference type="Proteomes" id="UP000286246">
    <property type="component" value="Unassembled WGS sequence"/>
</dbReference>
<evidence type="ECO:0000256" key="2">
    <source>
        <dbReference type="ARBA" id="ARBA00022801"/>
    </source>
</evidence>
<comment type="similarity">
    <text evidence="1 4">Belongs to the glycosyl hydrolase 28 family.</text>
</comment>
<gene>
    <name evidence="6" type="ORF">DFQ12_3443</name>
</gene>
<dbReference type="InterPro" id="IPR051801">
    <property type="entry name" value="GH28_Enzymes"/>
</dbReference>
<dbReference type="InterPro" id="IPR012334">
    <property type="entry name" value="Pectin_lyas_fold"/>
</dbReference>
<evidence type="ECO:0000313" key="7">
    <source>
        <dbReference type="Proteomes" id="UP000286246"/>
    </source>
</evidence>
<sequence>MKKYLFLIFLWASCFRLFAQDYNASLFGCKSDGITNNTGSIQYAIDYIAKKGGGTLHFYVGRYLTGSFSLKSNVSIELHEGAVLLGSSNVFDYSSLNGKRALITAIGQSNIQIKGKGVIDGQQQLLQTHLTALRQKGYITLSDQPEDISLIYLQDSKQIQVKGIMELNLPGAAQFVDRCEDVTFQGLDINCPGGIGVYVRNSNKVILSNIFFRAIERALVESEGNQGLTKENSRLANGKSI</sequence>
<evidence type="ECO:0000256" key="4">
    <source>
        <dbReference type="RuleBase" id="RU361169"/>
    </source>
</evidence>
<reference evidence="6 7" key="1">
    <citation type="submission" date="2018-09" db="EMBL/GenBank/DDBJ databases">
        <title>Genomic Encyclopedia of Type Strains, Phase III (KMG-III): the genomes of soil and plant-associated and newly described type strains.</title>
        <authorList>
            <person name="Whitman W."/>
        </authorList>
    </citation>
    <scope>NUCLEOTIDE SEQUENCE [LARGE SCALE GENOMIC DNA]</scope>
    <source>
        <strain evidence="6 7">CECT 7938</strain>
    </source>
</reference>
<dbReference type="AlphaFoldDB" id="A0A420AXQ1"/>
<evidence type="ECO:0000313" key="6">
    <source>
        <dbReference type="EMBL" id="RKE49329.1"/>
    </source>
</evidence>
<accession>A0A420AXQ1</accession>
<organism evidence="6 7">
    <name type="scientific">Sphingobacterium detergens</name>
    <dbReference type="NCBI Taxonomy" id="1145106"/>
    <lineage>
        <taxon>Bacteria</taxon>
        <taxon>Pseudomonadati</taxon>
        <taxon>Bacteroidota</taxon>
        <taxon>Sphingobacteriia</taxon>
        <taxon>Sphingobacteriales</taxon>
        <taxon>Sphingobacteriaceae</taxon>
        <taxon>Sphingobacterium</taxon>
    </lineage>
</organism>
<keyword evidence="7" id="KW-1185">Reference proteome</keyword>
<keyword evidence="3 4" id="KW-0326">Glycosidase</keyword>
<evidence type="ECO:0000256" key="3">
    <source>
        <dbReference type="ARBA" id="ARBA00023295"/>
    </source>
</evidence>
<dbReference type="SUPFAM" id="SSF51126">
    <property type="entry name" value="Pectin lyase-like"/>
    <property type="match status" value="1"/>
</dbReference>
<dbReference type="InterPro" id="IPR011050">
    <property type="entry name" value="Pectin_lyase_fold/virulence"/>
</dbReference>
<dbReference type="InterPro" id="IPR000743">
    <property type="entry name" value="Glyco_hydro_28"/>
</dbReference>
<dbReference type="OrthoDB" id="9795222at2"/>